<protein>
    <submittedName>
        <fullName evidence="2">Uncharacterized protein</fullName>
    </submittedName>
</protein>
<feature type="signal peptide" evidence="1">
    <location>
        <begin position="1"/>
        <end position="20"/>
    </location>
</feature>
<proteinExistence type="predicted"/>
<feature type="chain" id="PRO_5035735764" evidence="1">
    <location>
        <begin position="21"/>
        <end position="62"/>
    </location>
</feature>
<keyword evidence="1" id="KW-0732">Signal</keyword>
<dbReference type="EMBL" id="CP095046">
    <property type="protein sequence ID" value="UOQ70170.1"/>
    <property type="molecule type" value="Genomic_DNA"/>
</dbReference>
<sequence length="62" mass="7162">MRNSLRYAAVVLLLATTAQAQTPRFQPAPPWNKDTPTTTTGALIRWWMPCNWALKAWRPTFF</sequence>
<evidence type="ECO:0000313" key="3">
    <source>
        <dbReference type="Proteomes" id="UP000831796"/>
    </source>
</evidence>
<evidence type="ECO:0000313" key="2">
    <source>
        <dbReference type="EMBL" id="UOQ70170.1"/>
    </source>
</evidence>
<dbReference type="RefSeq" id="WP_244673594.1">
    <property type="nucleotide sequence ID" value="NZ_CP095046.1"/>
</dbReference>
<name>A0A8T9Q312_9BACT</name>
<dbReference type="KEGG" id="hcu:MUN79_15520"/>
<dbReference type="AlphaFoldDB" id="A0A8T9Q312"/>
<accession>A0A8T9Q312</accession>
<organism evidence="2 3">
    <name type="scientific">Hymenobacter cellulosilyticus</name>
    <dbReference type="NCBI Taxonomy" id="2932248"/>
    <lineage>
        <taxon>Bacteria</taxon>
        <taxon>Pseudomonadati</taxon>
        <taxon>Bacteroidota</taxon>
        <taxon>Cytophagia</taxon>
        <taxon>Cytophagales</taxon>
        <taxon>Hymenobacteraceae</taxon>
        <taxon>Hymenobacter</taxon>
    </lineage>
</organism>
<gene>
    <name evidence="2" type="ORF">MUN79_15520</name>
</gene>
<keyword evidence="3" id="KW-1185">Reference proteome</keyword>
<reference evidence="2" key="1">
    <citation type="submission" date="2022-04" db="EMBL/GenBank/DDBJ databases">
        <title>Hymenobacter sp. isolated from the air.</title>
        <authorList>
            <person name="Won M."/>
            <person name="Lee C.-M."/>
            <person name="Woen H.-Y."/>
            <person name="Kwon S.-W."/>
        </authorList>
    </citation>
    <scope>NUCLEOTIDE SEQUENCE</scope>
    <source>
        <strain evidence="2">5116S-3</strain>
    </source>
</reference>
<evidence type="ECO:0000256" key="1">
    <source>
        <dbReference type="SAM" id="SignalP"/>
    </source>
</evidence>
<dbReference type="Proteomes" id="UP000831796">
    <property type="component" value="Chromosome"/>
</dbReference>